<name>A0A7S8C5B9_9HYPH</name>
<organism evidence="1 2">
    <name type="scientific">Kaustia mangrovi</name>
    <dbReference type="NCBI Taxonomy" id="2593653"/>
    <lineage>
        <taxon>Bacteria</taxon>
        <taxon>Pseudomonadati</taxon>
        <taxon>Pseudomonadota</taxon>
        <taxon>Alphaproteobacteria</taxon>
        <taxon>Hyphomicrobiales</taxon>
        <taxon>Parvibaculaceae</taxon>
        <taxon>Kaustia</taxon>
    </lineage>
</organism>
<dbReference type="RefSeq" id="WP_213160853.1">
    <property type="nucleotide sequence ID" value="NZ_CP058214.1"/>
</dbReference>
<dbReference type="AlphaFoldDB" id="A0A7S8C5B9"/>
<dbReference type="Proteomes" id="UP000593594">
    <property type="component" value="Chromosome"/>
</dbReference>
<dbReference type="InterPro" id="IPR011855">
    <property type="entry name" value="Phgtail_TP901_1"/>
</dbReference>
<dbReference type="Pfam" id="PF06199">
    <property type="entry name" value="Phage_tail_2"/>
    <property type="match status" value="1"/>
</dbReference>
<reference evidence="1 2" key="1">
    <citation type="submission" date="2020-06" db="EMBL/GenBank/DDBJ databases">
        <title>Genome sequence of 2 isolates from Red Sea Mangroves.</title>
        <authorList>
            <person name="Sefrji F."/>
            <person name="Michoud G."/>
            <person name="Merlino G."/>
            <person name="Daffonchio D."/>
        </authorList>
    </citation>
    <scope>NUCLEOTIDE SEQUENCE [LARGE SCALE GENOMIC DNA]</scope>
    <source>
        <strain evidence="1 2">R1DC25</strain>
    </source>
</reference>
<protein>
    <submittedName>
        <fullName evidence="1">Phage tail protein</fullName>
    </submittedName>
</protein>
<accession>A0A7S8C5B9</accession>
<dbReference type="KEGG" id="kmn:HW532_12765"/>
<proteinExistence type="predicted"/>
<dbReference type="EMBL" id="CP058214">
    <property type="protein sequence ID" value="QPC43489.1"/>
    <property type="molecule type" value="Genomic_DNA"/>
</dbReference>
<gene>
    <name evidence="1" type="ORF">HW532_12765</name>
</gene>
<sequence length="153" mass="16146">MARPTTLSGSKLLIELGDGNVDPGPEEFAAPCALNSTGINLSGTTQDFEIADCDDLDAPVFVERVISALSAGVSGSGTLAMESFDEWRDWMLSGVAKNIRVKLDTTLANNGGYFSMSAVLTTLNITRENVKGLVQVEVELSSNGEVVWTDASA</sequence>
<evidence type="ECO:0000313" key="1">
    <source>
        <dbReference type="EMBL" id="QPC43489.1"/>
    </source>
</evidence>
<keyword evidence="2" id="KW-1185">Reference proteome</keyword>
<evidence type="ECO:0000313" key="2">
    <source>
        <dbReference type="Proteomes" id="UP000593594"/>
    </source>
</evidence>